<dbReference type="Proteomes" id="UP000799118">
    <property type="component" value="Unassembled WGS sequence"/>
</dbReference>
<accession>A0A6A4GZA7</accession>
<organism evidence="1 2">
    <name type="scientific">Gymnopus androsaceus JB14</name>
    <dbReference type="NCBI Taxonomy" id="1447944"/>
    <lineage>
        <taxon>Eukaryota</taxon>
        <taxon>Fungi</taxon>
        <taxon>Dikarya</taxon>
        <taxon>Basidiomycota</taxon>
        <taxon>Agaricomycotina</taxon>
        <taxon>Agaricomycetes</taxon>
        <taxon>Agaricomycetidae</taxon>
        <taxon>Agaricales</taxon>
        <taxon>Marasmiineae</taxon>
        <taxon>Omphalotaceae</taxon>
        <taxon>Gymnopus</taxon>
    </lineage>
</organism>
<reference evidence="1" key="1">
    <citation type="journal article" date="2019" name="Environ. Microbiol.">
        <title>Fungal ecological strategies reflected in gene transcription - a case study of two litter decomposers.</title>
        <authorList>
            <person name="Barbi F."/>
            <person name="Kohler A."/>
            <person name="Barry K."/>
            <person name="Baskaran P."/>
            <person name="Daum C."/>
            <person name="Fauchery L."/>
            <person name="Ihrmark K."/>
            <person name="Kuo A."/>
            <person name="LaButti K."/>
            <person name="Lipzen A."/>
            <person name="Morin E."/>
            <person name="Grigoriev I.V."/>
            <person name="Henrissat B."/>
            <person name="Lindahl B."/>
            <person name="Martin F."/>
        </authorList>
    </citation>
    <scope>NUCLEOTIDE SEQUENCE</scope>
    <source>
        <strain evidence="1">JB14</strain>
    </source>
</reference>
<evidence type="ECO:0000313" key="2">
    <source>
        <dbReference type="Proteomes" id="UP000799118"/>
    </source>
</evidence>
<feature type="non-terminal residue" evidence="1">
    <location>
        <position position="71"/>
    </location>
</feature>
<feature type="non-terminal residue" evidence="1">
    <location>
        <position position="1"/>
    </location>
</feature>
<dbReference type="AlphaFoldDB" id="A0A6A4GZA7"/>
<name>A0A6A4GZA7_9AGAR</name>
<evidence type="ECO:0000313" key="1">
    <source>
        <dbReference type="EMBL" id="KAE9390826.1"/>
    </source>
</evidence>
<proteinExistence type="predicted"/>
<protein>
    <submittedName>
        <fullName evidence="1">Uncharacterized protein</fullName>
    </submittedName>
</protein>
<gene>
    <name evidence="1" type="ORF">BT96DRAFT_781875</name>
</gene>
<dbReference type="EMBL" id="ML769645">
    <property type="protein sequence ID" value="KAE9390826.1"/>
    <property type="molecule type" value="Genomic_DNA"/>
</dbReference>
<keyword evidence="2" id="KW-1185">Reference proteome</keyword>
<sequence length="71" mass="7817">LSAPVIVTEVLLSPFVKQSKHKSLKCIIGDTALRYLSDNLSLAELQYHMGTSVGVYSNWARKAKTPIAIDE</sequence>
<dbReference type="OrthoDB" id="3050161at2759"/>